<organism evidence="9 10">
    <name type="scientific">Cercophora newfieldiana</name>
    <dbReference type="NCBI Taxonomy" id="92897"/>
    <lineage>
        <taxon>Eukaryota</taxon>
        <taxon>Fungi</taxon>
        <taxon>Dikarya</taxon>
        <taxon>Ascomycota</taxon>
        <taxon>Pezizomycotina</taxon>
        <taxon>Sordariomycetes</taxon>
        <taxon>Sordariomycetidae</taxon>
        <taxon>Sordariales</taxon>
        <taxon>Lasiosphaeriaceae</taxon>
        <taxon>Cercophora</taxon>
    </lineage>
</organism>
<keyword evidence="2" id="KW-0812">Transmembrane</keyword>
<evidence type="ECO:0000256" key="2">
    <source>
        <dbReference type="ARBA" id="ARBA00022692"/>
    </source>
</evidence>
<keyword evidence="4" id="KW-1133">Transmembrane helix</keyword>
<dbReference type="InterPro" id="IPR002889">
    <property type="entry name" value="WSC_carb-bd"/>
</dbReference>
<dbReference type="GO" id="GO:0005886">
    <property type="term" value="C:plasma membrane"/>
    <property type="evidence" value="ECO:0007669"/>
    <property type="project" value="TreeGrafter"/>
</dbReference>
<dbReference type="PANTHER" id="PTHR24269">
    <property type="entry name" value="KREMEN PROTEIN"/>
    <property type="match status" value="1"/>
</dbReference>
<evidence type="ECO:0000256" key="6">
    <source>
        <dbReference type="ARBA" id="ARBA00023180"/>
    </source>
</evidence>
<sequence length="155" mass="15988">MVTSLSFGLLAAPLASFLFSPAASALPSASLAPRDATRLGCFKDGSPRIFNAGFKGDNQMTIEMCATFCSSKPFFGVEYGRECFCGEAAPASSLAAPNTDCSFACAGTVLKTPAPPTVSGAPYLGCFKDASPRVLPDRLLAANDMTYAKCSDCAG</sequence>
<feature type="chain" id="PRO_5041442488" evidence="7">
    <location>
        <begin position="26"/>
        <end position="155"/>
    </location>
</feature>
<reference evidence="9" key="1">
    <citation type="submission" date="2023-06" db="EMBL/GenBank/DDBJ databases">
        <title>Genome-scale phylogeny and comparative genomics of the fungal order Sordariales.</title>
        <authorList>
            <consortium name="Lawrence Berkeley National Laboratory"/>
            <person name="Hensen N."/>
            <person name="Bonometti L."/>
            <person name="Westerberg I."/>
            <person name="Brannstrom I.O."/>
            <person name="Guillou S."/>
            <person name="Cros-Aarteil S."/>
            <person name="Calhoun S."/>
            <person name="Haridas S."/>
            <person name="Kuo A."/>
            <person name="Mondo S."/>
            <person name="Pangilinan J."/>
            <person name="Riley R."/>
            <person name="Labutti K."/>
            <person name="Andreopoulos B."/>
            <person name="Lipzen A."/>
            <person name="Chen C."/>
            <person name="Yanf M."/>
            <person name="Daum C."/>
            <person name="Ng V."/>
            <person name="Clum A."/>
            <person name="Steindorff A."/>
            <person name="Ohm R."/>
            <person name="Martin F."/>
            <person name="Silar P."/>
            <person name="Natvig D."/>
            <person name="Lalanne C."/>
            <person name="Gautier V."/>
            <person name="Ament-Velasquez S.L."/>
            <person name="Kruys A."/>
            <person name="Hutchinson M.I."/>
            <person name="Powell A.J."/>
            <person name="Barry K."/>
            <person name="Miller A.N."/>
            <person name="Grigoriev I.V."/>
            <person name="Debuchy R."/>
            <person name="Gladieux P."/>
            <person name="Thoren M.H."/>
            <person name="Johannesson H."/>
        </authorList>
    </citation>
    <scope>NUCLEOTIDE SEQUENCE</scope>
    <source>
        <strain evidence="9">SMH2532-1</strain>
    </source>
</reference>
<evidence type="ECO:0000313" key="10">
    <source>
        <dbReference type="Proteomes" id="UP001174936"/>
    </source>
</evidence>
<dbReference type="InterPro" id="IPR051836">
    <property type="entry name" value="Kremen_rcpt"/>
</dbReference>
<feature type="domain" description="WSC" evidence="8">
    <location>
        <begin position="35"/>
        <end position="130"/>
    </location>
</feature>
<evidence type="ECO:0000256" key="3">
    <source>
        <dbReference type="ARBA" id="ARBA00022729"/>
    </source>
</evidence>
<accession>A0AA39XTE5</accession>
<feature type="signal peptide" evidence="7">
    <location>
        <begin position="1"/>
        <end position="25"/>
    </location>
</feature>
<evidence type="ECO:0000256" key="5">
    <source>
        <dbReference type="ARBA" id="ARBA00023136"/>
    </source>
</evidence>
<dbReference type="AlphaFoldDB" id="A0AA39XTE5"/>
<dbReference type="SMART" id="SM00321">
    <property type="entry name" value="WSC"/>
    <property type="match status" value="1"/>
</dbReference>
<dbReference type="PROSITE" id="PS51212">
    <property type="entry name" value="WSC"/>
    <property type="match status" value="1"/>
</dbReference>
<keyword evidence="10" id="KW-1185">Reference proteome</keyword>
<evidence type="ECO:0000313" key="9">
    <source>
        <dbReference type="EMBL" id="KAK0639903.1"/>
    </source>
</evidence>
<gene>
    <name evidence="9" type="ORF">B0T16DRAFT_463533</name>
</gene>
<evidence type="ECO:0000256" key="7">
    <source>
        <dbReference type="SAM" id="SignalP"/>
    </source>
</evidence>
<proteinExistence type="predicted"/>
<keyword evidence="3 7" id="KW-0732">Signal</keyword>
<keyword evidence="5" id="KW-0472">Membrane</keyword>
<evidence type="ECO:0000256" key="4">
    <source>
        <dbReference type="ARBA" id="ARBA00022989"/>
    </source>
</evidence>
<evidence type="ECO:0000259" key="8">
    <source>
        <dbReference type="PROSITE" id="PS51212"/>
    </source>
</evidence>
<dbReference type="Pfam" id="PF01822">
    <property type="entry name" value="WSC"/>
    <property type="match status" value="1"/>
</dbReference>
<evidence type="ECO:0000256" key="1">
    <source>
        <dbReference type="ARBA" id="ARBA00004167"/>
    </source>
</evidence>
<name>A0AA39XTE5_9PEZI</name>
<dbReference type="EMBL" id="JAULSV010000007">
    <property type="protein sequence ID" value="KAK0639903.1"/>
    <property type="molecule type" value="Genomic_DNA"/>
</dbReference>
<dbReference type="Proteomes" id="UP001174936">
    <property type="component" value="Unassembled WGS sequence"/>
</dbReference>
<keyword evidence="6" id="KW-0325">Glycoprotein</keyword>
<comment type="subcellular location">
    <subcellularLocation>
        <location evidence="1">Membrane</location>
        <topology evidence="1">Single-pass membrane protein</topology>
    </subcellularLocation>
</comment>
<comment type="caution">
    <text evidence="9">The sequence shown here is derived from an EMBL/GenBank/DDBJ whole genome shotgun (WGS) entry which is preliminary data.</text>
</comment>
<protein>
    <submittedName>
        <fullName evidence="9">WSC domain-containing protein</fullName>
    </submittedName>
</protein>
<dbReference type="PANTHER" id="PTHR24269:SF16">
    <property type="entry name" value="PROTEIN SLG1"/>
    <property type="match status" value="1"/>
</dbReference>